<dbReference type="InterPro" id="IPR002347">
    <property type="entry name" value="SDR_fam"/>
</dbReference>
<organism evidence="3 4">
    <name type="scientific">Leucobacter muris</name>
    <dbReference type="NCBI Taxonomy" id="1935379"/>
    <lineage>
        <taxon>Bacteria</taxon>
        <taxon>Bacillati</taxon>
        <taxon>Actinomycetota</taxon>
        <taxon>Actinomycetes</taxon>
        <taxon>Micrococcales</taxon>
        <taxon>Microbacteriaceae</taxon>
        <taxon>Leucobacter</taxon>
    </lineage>
</organism>
<reference evidence="3 4" key="1">
    <citation type="submission" date="2019-01" db="EMBL/GenBank/DDBJ databases">
        <title>Leucobacter muris sp. nov. isolated from the nose of a laboratory mouse.</title>
        <authorList>
            <person name="Benga L."/>
            <person name="Sproeer C."/>
            <person name="Schumann P."/>
            <person name="Verbarg S."/>
            <person name="Bunk B."/>
            <person name="Engelhardt E."/>
            <person name="Benten P.M."/>
            <person name="Sager M."/>
        </authorList>
    </citation>
    <scope>NUCLEOTIDE SEQUENCE [LARGE SCALE GENOMIC DNA]</scope>
    <source>
        <strain evidence="3 4">DSM 101948</strain>
    </source>
</reference>
<dbReference type="SUPFAM" id="SSF51735">
    <property type="entry name" value="NAD(P)-binding Rossmann-fold domains"/>
    <property type="match status" value="1"/>
</dbReference>
<dbReference type="InterPro" id="IPR020904">
    <property type="entry name" value="Sc_DH/Rdtase_CS"/>
</dbReference>
<accession>A0ABX5QGA4</accession>
<gene>
    <name evidence="3" type="ORF">Leucomu_09495</name>
</gene>
<proteinExistence type="inferred from homology"/>
<comment type="similarity">
    <text evidence="1 2">Belongs to the short-chain dehydrogenases/reductases (SDR) family.</text>
</comment>
<evidence type="ECO:0000313" key="4">
    <source>
        <dbReference type="Proteomes" id="UP000285768"/>
    </source>
</evidence>
<evidence type="ECO:0000256" key="1">
    <source>
        <dbReference type="ARBA" id="ARBA00006484"/>
    </source>
</evidence>
<evidence type="ECO:0000313" key="3">
    <source>
        <dbReference type="EMBL" id="QAB18122.1"/>
    </source>
</evidence>
<dbReference type="Proteomes" id="UP000285768">
    <property type="component" value="Chromosome"/>
</dbReference>
<dbReference type="PRINTS" id="PR00080">
    <property type="entry name" value="SDRFAMILY"/>
</dbReference>
<dbReference type="RefSeq" id="WP_017883143.1">
    <property type="nucleotide sequence ID" value="NZ_CP035037.1"/>
</dbReference>
<name>A0ABX5QGA4_9MICO</name>
<keyword evidence="4" id="KW-1185">Reference proteome</keyword>
<dbReference type="PRINTS" id="PR00081">
    <property type="entry name" value="GDHRDH"/>
</dbReference>
<dbReference type="Gene3D" id="3.40.50.720">
    <property type="entry name" value="NAD(P)-binding Rossmann-like Domain"/>
    <property type="match status" value="1"/>
</dbReference>
<dbReference type="Pfam" id="PF00106">
    <property type="entry name" value="adh_short"/>
    <property type="match status" value="1"/>
</dbReference>
<sequence length="236" mass="24738">MRTTLFPRHLGRVIVTGGASGLGAAVAEAVAEGGGSPGVIDLDVSSVPDRFAARAADVSDRPALERAVEELADELGGIDAIVTAAGIDRCGRLDDVAADEWERVIGVNLLGTVSAVRAALPHITRAHGRVITVASSLALRALPDATAYCASKFGVLGFSRALAAETRGRLGVTTLIPAGMRTGFFDDRPEQYRPAPDAQLVDPSDVARAVVFALQQPPHCEVRELVICPEEEPSWP</sequence>
<evidence type="ECO:0000256" key="2">
    <source>
        <dbReference type="RuleBase" id="RU000363"/>
    </source>
</evidence>
<dbReference type="InterPro" id="IPR036291">
    <property type="entry name" value="NAD(P)-bd_dom_sf"/>
</dbReference>
<dbReference type="PANTHER" id="PTHR42760">
    <property type="entry name" value="SHORT-CHAIN DEHYDROGENASES/REDUCTASES FAMILY MEMBER"/>
    <property type="match status" value="1"/>
</dbReference>
<dbReference type="PROSITE" id="PS00061">
    <property type="entry name" value="ADH_SHORT"/>
    <property type="match status" value="1"/>
</dbReference>
<dbReference type="EMBL" id="CP035037">
    <property type="protein sequence ID" value="QAB18122.1"/>
    <property type="molecule type" value="Genomic_DNA"/>
</dbReference>
<protein>
    <submittedName>
        <fullName evidence="3">SDR family NAD(P)-dependent oxidoreductase</fullName>
    </submittedName>
</protein>
<dbReference type="CDD" id="cd05233">
    <property type="entry name" value="SDR_c"/>
    <property type="match status" value="1"/>
</dbReference>